<keyword evidence="1" id="KW-0472">Membrane</keyword>
<feature type="transmembrane region" description="Helical" evidence="1">
    <location>
        <begin position="17"/>
        <end position="35"/>
    </location>
</feature>
<keyword evidence="1" id="KW-1133">Transmembrane helix</keyword>
<gene>
    <name evidence="2" type="ORF">S01H4_24084</name>
</gene>
<proteinExistence type="predicted"/>
<accession>X1AK98</accession>
<protein>
    <submittedName>
        <fullName evidence="2">Uncharacterized protein</fullName>
    </submittedName>
</protein>
<feature type="transmembrane region" description="Helical" evidence="1">
    <location>
        <begin position="152"/>
        <end position="173"/>
    </location>
</feature>
<feature type="transmembrane region" description="Helical" evidence="1">
    <location>
        <begin position="98"/>
        <end position="117"/>
    </location>
</feature>
<name>X1AK98_9ZZZZ</name>
<dbReference type="AlphaFoldDB" id="X1AK98"/>
<feature type="transmembrane region" description="Helical" evidence="1">
    <location>
        <begin position="124"/>
        <end position="146"/>
    </location>
</feature>
<evidence type="ECO:0000256" key="1">
    <source>
        <dbReference type="SAM" id="Phobius"/>
    </source>
</evidence>
<comment type="caution">
    <text evidence="2">The sequence shown here is derived from an EMBL/GenBank/DDBJ whole genome shotgun (WGS) entry which is preliminary data.</text>
</comment>
<feature type="transmembrane region" description="Helical" evidence="1">
    <location>
        <begin position="185"/>
        <end position="206"/>
    </location>
</feature>
<feature type="transmembrane region" description="Helical" evidence="1">
    <location>
        <begin position="47"/>
        <end position="68"/>
    </location>
</feature>
<evidence type="ECO:0000313" key="2">
    <source>
        <dbReference type="EMBL" id="GAG82884.1"/>
    </source>
</evidence>
<dbReference type="EMBL" id="BART01011270">
    <property type="protein sequence ID" value="GAG82884.1"/>
    <property type="molecule type" value="Genomic_DNA"/>
</dbReference>
<keyword evidence="1" id="KW-0812">Transmembrane</keyword>
<reference evidence="2" key="1">
    <citation type="journal article" date="2014" name="Front. Microbiol.">
        <title>High frequency of phylogenetically diverse reductive dehalogenase-homologous genes in deep subseafloor sedimentary metagenomes.</title>
        <authorList>
            <person name="Kawai M."/>
            <person name="Futagami T."/>
            <person name="Toyoda A."/>
            <person name="Takaki Y."/>
            <person name="Nishi S."/>
            <person name="Hori S."/>
            <person name="Arai W."/>
            <person name="Tsubouchi T."/>
            <person name="Morono Y."/>
            <person name="Uchiyama I."/>
            <person name="Ito T."/>
            <person name="Fujiyama A."/>
            <person name="Inagaki F."/>
            <person name="Takami H."/>
        </authorList>
    </citation>
    <scope>NUCLEOTIDE SEQUENCE</scope>
    <source>
        <strain evidence="2">Expedition CK06-06</strain>
    </source>
</reference>
<sequence length="211" mass="24430">MACSDGFVMIWDPFERLLWGSAFTIAVICGIYFIHLARKREVFNERIIMFGLAGLLLGFGLSLFFTFIKVLQLSGNLSDNIICGTYEDNPRYEFFGRFSYISLGIGGMIFVLAFEIIIKRTKYLLTISFIIVIILLAIPFPLPFGYDFTRDIFNYLLLMGLVIFVPLILFLYTKWSHLEFKAVSSFFFLTFIEILPFSVNFIAFPIRFIKI</sequence>
<organism evidence="2">
    <name type="scientific">marine sediment metagenome</name>
    <dbReference type="NCBI Taxonomy" id="412755"/>
    <lineage>
        <taxon>unclassified sequences</taxon>
        <taxon>metagenomes</taxon>
        <taxon>ecological metagenomes</taxon>
    </lineage>
</organism>